<reference evidence="3" key="3">
    <citation type="submission" date="2025-04" db="UniProtKB">
        <authorList>
            <consortium name="RefSeq"/>
        </authorList>
    </citation>
    <scope>IDENTIFICATION</scope>
    <source>
        <strain evidence="3">CBS 304.34</strain>
    </source>
</reference>
<protein>
    <submittedName>
        <fullName evidence="1 3">Uncharacterized protein</fullName>
    </submittedName>
</protein>
<name>A0A6A6YMR3_9PEZI</name>
<evidence type="ECO:0000313" key="1">
    <source>
        <dbReference type="EMBL" id="KAF2809265.1"/>
    </source>
</evidence>
<accession>A0A6A6YMR3</accession>
<reference evidence="3" key="2">
    <citation type="submission" date="2020-04" db="EMBL/GenBank/DDBJ databases">
        <authorList>
            <consortium name="NCBI Genome Project"/>
        </authorList>
    </citation>
    <scope>NUCLEOTIDE SEQUENCE</scope>
    <source>
        <strain evidence="3">CBS 304.34</strain>
    </source>
</reference>
<gene>
    <name evidence="1 3" type="ORF">BDZ99DRAFT_25605</name>
</gene>
<dbReference type="RefSeq" id="XP_033576229.1">
    <property type="nucleotide sequence ID" value="XM_033713740.1"/>
</dbReference>
<reference evidence="1 3" key="1">
    <citation type="journal article" date="2020" name="Stud. Mycol.">
        <title>101 Dothideomycetes genomes: a test case for predicting lifestyles and emergence of pathogens.</title>
        <authorList>
            <person name="Haridas S."/>
            <person name="Albert R."/>
            <person name="Binder M."/>
            <person name="Bloem J."/>
            <person name="Labutti K."/>
            <person name="Salamov A."/>
            <person name="Andreopoulos B."/>
            <person name="Baker S."/>
            <person name="Barry K."/>
            <person name="Bills G."/>
            <person name="Bluhm B."/>
            <person name="Cannon C."/>
            <person name="Castanera R."/>
            <person name="Culley D."/>
            <person name="Daum C."/>
            <person name="Ezra D."/>
            <person name="Gonzalez J."/>
            <person name="Henrissat B."/>
            <person name="Kuo A."/>
            <person name="Liang C."/>
            <person name="Lipzen A."/>
            <person name="Lutzoni F."/>
            <person name="Magnuson J."/>
            <person name="Mondo S."/>
            <person name="Nolan M."/>
            <person name="Ohm R."/>
            <person name="Pangilinan J."/>
            <person name="Park H.-J."/>
            <person name="Ramirez L."/>
            <person name="Alfaro M."/>
            <person name="Sun H."/>
            <person name="Tritt A."/>
            <person name="Yoshinaga Y."/>
            <person name="Zwiers L.-H."/>
            <person name="Turgeon B."/>
            <person name="Goodwin S."/>
            <person name="Spatafora J."/>
            <person name="Crous P."/>
            <person name="Grigoriev I."/>
        </authorList>
    </citation>
    <scope>NUCLEOTIDE SEQUENCE</scope>
    <source>
        <strain evidence="1 3">CBS 304.34</strain>
    </source>
</reference>
<evidence type="ECO:0000313" key="2">
    <source>
        <dbReference type="Proteomes" id="UP000504636"/>
    </source>
</evidence>
<dbReference type="EMBL" id="MU003701">
    <property type="protein sequence ID" value="KAF2809265.1"/>
    <property type="molecule type" value="Genomic_DNA"/>
</dbReference>
<dbReference type="Proteomes" id="UP000504636">
    <property type="component" value="Unplaced"/>
</dbReference>
<keyword evidence="2" id="KW-1185">Reference proteome</keyword>
<organism evidence="1">
    <name type="scientific">Mytilinidion resinicola</name>
    <dbReference type="NCBI Taxonomy" id="574789"/>
    <lineage>
        <taxon>Eukaryota</taxon>
        <taxon>Fungi</taxon>
        <taxon>Dikarya</taxon>
        <taxon>Ascomycota</taxon>
        <taxon>Pezizomycotina</taxon>
        <taxon>Dothideomycetes</taxon>
        <taxon>Pleosporomycetidae</taxon>
        <taxon>Mytilinidiales</taxon>
        <taxon>Mytilinidiaceae</taxon>
        <taxon>Mytilinidion</taxon>
    </lineage>
</organism>
<dbReference type="AlphaFoldDB" id="A0A6A6YMR3"/>
<proteinExistence type="predicted"/>
<sequence>MSFGLEYDCLLTSGGSLCQAWRCQPRIMQLRTTAAWSHQQIWSSSTQLVVFPLYFSSWFRLNRPTGGLGAFQRTQDNNHRIKLPRSQKSWHLFHSASCPHLRASKKKLCVFVLRYFPRSCPPWLFMKFSKRSKCGFRTCPQAFHVIVLIDCPR</sequence>
<dbReference type="GeneID" id="54454633"/>
<evidence type="ECO:0000313" key="3">
    <source>
        <dbReference type="RefSeq" id="XP_033576229.1"/>
    </source>
</evidence>